<keyword evidence="2" id="KW-0012">Acyltransferase</keyword>
<evidence type="ECO:0000256" key="2">
    <source>
        <dbReference type="ARBA" id="ARBA00023315"/>
    </source>
</evidence>
<dbReference type="SUPFAM" id="SSF55729">
    <property type="entry name" value="Acyl-CoA N-acyltransferases (Nat)"/>
    <property type="match status" value="1"/>
</dbReference>
<dbReference type="InterPro" id="IPR006464">
    <property type="entry name" value="AcTrfase_RimI/Ard1"/>
</dbReference>
<dbReference type="PANTHER" id="PTHR43877">
    <property type="entry name" value="AMINOALKYLPHOSPHONATE N-ACETYLTRANSFERASE-RELATED-RELATED"/>
    <property type="match status" value="1"/>
</dbReference>
<dbReference type="OrthoDB" id="529907at2"/>
<sequence length="169" mass="18458">MTAGGPAGGRPGTVRVDRFRWWHIDAVLPIEADLFGVEQWSAAMFWNELANRHHYLVATDPDPAAGTGTEGGEVLGYAGLAVAGPDEAWVQNIAVRRNAQRRGVGRALLEALLAEADTRGVRDVLLEVAVDNAPAQKLYAGYDFEPVGIRRGYYQPTNTDALVMRRTRD</sequence>
<dbReference type="InParanoid" id="A0A1C4XBB8"/>
<protein>
    <submittedName>
        <fullName evidence="4">[SSU ribosomal protein S18P]-alanine acetyltransferase</fullName>
    </submittedName>
</protein>
<keyword evidence="5" id="KW-1185">Reference proteome</keyword>
<proteinExistence type="predicted"/>
<dbReference type="Gene3D" id="3.40.630.30">
    <property type="match status" value="1"/>
</dbReference>
<evidence type="ECO:0000256" key="1">
    <source>
        <dbReference type="ARBA" id="ARBA00022679"/>
    </source>
</evidence>
<dbReference type="GO" id="GO:0005840">
    <property type="term" value="C:ribosome"/>
    <property type="evidence" value="ECO:0007669"/>
    <property type="project" value="UniProtKB-KW"/>
</dbReference>
<keyword evidence="4" id="KW-0687">Ribonucleoprotein</keyword>
<dbReference type="InterPro" id="IPR016181">
    <property type="entry name" value="Acyl_CoA_acyltransferase"/>
</dbReference>
<dbReference type="RefSeq" id="WP_088982106.1">
    <property type="nucleotide sequence ID" value="NZ_LT607413.1"/>
</dbReference>
<gene>
    <name evidence="4" type="ORF">GA0070618_2917</name>
</gene>
<dbReference type="FunCoup" id="A0A1C4XBB8">
    <property type="interactions" value="128"/>
</dbReference>
<dbReference type="NCBIfam" id="TIGR01575">
    <property type="entry name" value="rimI"/>
    <property type="match status" value="1"/>
</dbReference>
<evidence type="ECO:0000313" key="5">
    <source>
        <dbReference type="Proteomes" id="UP000198253"/>
    </source>
</evidence>
<dbReference type="PROSITE" id="PS51186">
    <property type="entry name" value="GNAT"/>
    <property type="match status" value="1"/>
</dbReference>
<dbReference type="GO" id="GO:0008080">
    <property type="term" value="F:N-acetyltransferase activity"/>
    <property type="evidence" value="ECO:0007669"/>
    <property type="project" value="InterPro"/>
</dbReference>
<evidence type="ECO:0000259" key="3">
    <source>
        <dbReference type="PROSITE" id="PS51186"/>
    </source>
</evidence>
<dbReference type="AlphaFoldDB" id="A0A1C4XBB8"/>
<dbReference type="CDD" id="cd04301">
    <property type="entry name" value="NAT_SF"/>
    <property type="match status" value="1"/>
</dbReference>
<dbReference type="Proteomes" id="UP000198253">
    <property type="component" value="Chromosome I"/>
</dbReference>
<dbReference type="InterPro" id="IPR000182">
    <property type="entry name" value="GNAT_dom"/>
</dbReference>
<keyword evidence="4" id="KW-0689">Ribosomal protein</keyword>
<name>A0A1C4XBB8_MICEC</name>
<feature type="domain" description="N-acetyltransferase" evidence="3">
    <location>
        <begin position="14"/>
        <end position="169"/>
    </location>
</feature>
<dbReference type="InterPro" id="IPR050832">
    <property type="entry name" value="Bact_Acetyltransf"/>
</dbReference>
<dbReference type="EMBL" id="LT607413">
    <property type="protein sequence ID" value="SCF05833.1"/>
    <property type="molecule type" value="Genomic_DNA"/>
</dbReference>
<evidence type="ECO:0000313" key="4">
    <source>
        <dbReference type="EMBL" id="SCF05833.1"/>
    </source>
</evidence>
<organism evidence="4 5">
    <name type="scientific">Micromonospora echinospora</name>
    <name type="common">Micromonospora purpurea</name>
    <dbReference type="NCBI Taxonomy" id="1877"/>
    <lineage>
        <taxon>Bacteria</taxon>
        <taxon>Bacillati</taxon>
        <taxon>Actinomycetota</taxon>
        <taxon>Actinomycetes</taxon>
        <taxon>Micromonosporales</taxon>
        <taxon>Micromonosporaceae</taxon>
        <taxon>Micromonospora</taxon>
    </lineage>
</organism>
<reference evidence="5" key="1">
    <citation type="submission" date="2016-06" db="EMBL/GenBank/DDBJ databases">
        <authorList>
            <person name="Varghese N."/>
            <person name="Submissions Spin"/>
        </authorList>
    </citation>
    <scope>NUCLEOTIDE SEQUENCE [LARGE SCALE GENOMIC DNA]</scope>
    <source>
        <strain evidence="5">DSM 43816</strain>
    </source>
</reference>
<dbReference type="Pfam" id="PF00583">
    <property type="entry name" value="Acetyltransf_1"/>
    <property type="match status" value="1"/>
</dbReference>
<accession>A0A1C4XBB8</accession>
<keyword evidence="1 4" id="KW-0808">Transferase</keyword>